<evidence type="ECO:0000256" key="2">
    <source>
        <dbReference type="ARBA" id="ARBA00023015"/>
    </source>
</evidence>
<dbReference type="CDD" id="cd06288">
    <property type="entry name" value="PBP1_sucrose_transcription_regulator"/>
    <property type="match status" value="1"/>
</dbReference>
<keyword evidence="4" id="KW-0804">Transcription</keyword>
<evidence type="ECO:0000313" key="7">
    <source>
        <dbReference type="Proteomes" id="UP000629025"/>
    </source>
</evidence>
<accession>A0ABQ1KAV6</accession>
<dbReference type="PROSITE" id="PS50932">
    <property type="entry name" value="HTH_LACI_2"/>
    <property type="match status" value="1"/>
</dbReference>
<dbReference type="InterPro" id="IPR000843">
    <property type="entry name" value="HTH_LacI"/>
</dbReference>
<dbReference type="InterPro" id="IPR028082">
    <property type="entry name" value="Peripla_BP_I"/>
</dbReference>
<keyword evidence="3" id="KW-0238">DNA-binding</keyword>
<feature type="domain" description="HTH lacI-type" evidence="5">
    <location>
        <begin position="3"/>
        <end position="57"/>
    </location>
</feature>
<dbReference type="EMBL" id="BMIJ01000004">
    <property type="protein sequence ID" value="GGB93695.1"/>
    <property type="molecule type" value="Genomic_DNA"/>
</dbReference>
<dbReference type="CDD" id="cd01392">
    <property type="entry name" value="HTH_LacI"/>
    <property type="match status" value="1"/>
</dbReference>
<protein>
    <submittedName>
        <fullName evidence="6">Alanine racemase</fullName>
    </submittedName>
</protein>
<dbReference type="SUPFAM" id="SSF53822">
    <property type="entry name" value="Periplasmic binding protein-like I"/>
    <property type="match status" value="1"/>
</dbReference>
<name>A0ABQ1KAV6_9GAMM</name>
<dbReference type="PANTHER" id="PTHR30146:SF148">
    <property type="entry name" value="HTH-TYPE TRANSCRIPTIONAL REPRESSOR PURR-RELATED"/>
    <property type="match status" value="1"/>
</dbReference>
<comment type="caution">
    <text evidence="6">The sequence shown here is derived from an EMBL/GenBank/DDBJ whole genome shotgun (WGS) entry which is preliminary data.</text>
</comment>
<dbReference type="Gene3D" id="1.10.260.40">
    <property type="entry name" value="lambda repressor-like DNA-binding domains"/>
    <property type="match status" value="1"/>
</dbReference>
<keyword evidence="2" id="KW-0805">Transcription regulation</keyword>
<organism evidence="6 7">
    <name type="scientific">Marinobacterium zhoushanense</name>
    <dbReference type="NCBI Taxonomy" id="1679163"/>
    <lineage>
        <taxon>Bacteria</taxon>
        <taxon>Pseudomonadati</taxon>
        <taxon>Pseudomonadota</taxon>
        <taxon>Gammaproteobacteria</taxon>
        <taxon>Oceanospirillales</taxon>
        <taxon>Oceanospirillaceae</taxon>
        <taxon>Marinobacterium</taxon>
    </lineage>
</organism>
<evidence type="ECO:0000313" key="6">
    <source>
        <dbReference type="EMBL" id="GGB93695.1"/>
    </source>
</evidence>
<dbReference type="InterPro" id="IPR010982">
    <property type="entry name" value="Lambda_DNA-bd_dom_sf"/>
</dbReference>
<sequence length="337" mass="37640">MMVSIKDVAEHAGTSFKTVSRVINNDAGVREETRERVQAAIDALGYRPNSAARMMRNQKSGVIGFISDEVVTQPYAGELLLGAQEVASEHDKVLMVVNIEHDRKRQQRAIDMLLERRVEALVYASYYHREIELPQEMLQVPSVLVNCFTTEAVLPTFVPDEVQAGYDATRLLIEQGHTRIGMITLNPQIVAAQKRLEGYRRALDEAGIAFDAELIVRGEPRFDEPAESACVESAVGSLMALDKRPTALVCGKDEFAMQVYFLLARFGLQVGRDLAVTSFDNQRLIAPGLTPGLTTMELPHLEMGRAALRCLFNRMDDRSTRLIPFSPIVRESHRLKA</sequence>
<dbReference type="Pfam" id="PF00532">
    <property type="entry name" value="Peripla_BP_1"/>
    <property type="match status" value="1"/>
</dbReference>
<evidence type="ECO:0000256" key="1">
    <source>
        <dbReference type="ARBA" id="ARBA00022491"/>
    </source>
</evidence>
<evidence type="ECO:0000259" key="5">
    <source>
        <dbReference type="PROSITE" id="PS50932"/>
    </source>
</evidence>
<dbReference type="SMART" id="SM00354">
    <property type="entry name" value="HTH_LACI"/>
    <property type="match status" value="1"/>
</dbReference>
<reference evidence="7" key="1">
    <citation type="journal article" date="2019" name="Int. J. Syst. Evol. Microbiol.">
        <title>The Global Catalogue of Microorganisms (GCM) 10K type strain sequencing project: providing services to taxonomists for standard genome sequencing and annotation.</title>
        <authorList>
            <consortium name="The Broad Institute Genomics Platform"/>
            <consortium name="The Broad Institute Genome Sequencing Center for Infectious Disease"/>
            <person name="Wu L."/>
            <person name="Ma J."/>
        </authorList>
    </citation>
    <scope>NUCLEOTIDE SEQUENCE [LARGE SCALE GENOMIC DNA]</scope>
    <source>
        <strain evidence="7">CGMCC 1.15341</strain>
    </source>
</reference>
<proteinExistence type="predicted"/>
<dbReference type="SUPFAM" id="SSF47413">
    <property type="entry name" value="lambda repressor-like DNA-binding domains"/>
    <property type="match status" value="1"/>
</dbReference>
<dbReference type="Gene3D" id="3.40.50.2300">
    <property type="match status" value="2"/>
</dbReference>
<keyword evidence="7" id="KW-1185">Reference proteome</keyword>
<evidence type="ECO:0000256" key="4">
    <source>
        <dbReference type="ARBA" id="ARBA00023163"/>
    </source>
</evidence>
<dbReference type="Pfam" id="PF00356">
    <property type="entry name" value="LacI"/>
    <property type="match status" value="1"/>
</dbReference>
<dbReference type="PANTHER" id="PTHR30146">
    <property type="entry name" value="LACI-RELATED TRANSCRIPTIONAL REPRESSOR"/>
    <property type="match status" value="1"/>
</dbReference>
<evidence type="ECO:0000256" key="3">
    <source>
        <dbReference type="ARBA" id="ARBA00023125"/>
    </source>
</evidence>
<gene>
    <name evidence="6" type="ORF">GCM10011352_19670</name>
</gene>
<dbReference type="Proteomes" id="UP000629025">
    <property type="component" value="Unassembled WGS sequence"/>
</dbReference>
<keyword evidence="1" id="KW-0678">Repressor</keyword>
<dbReference type="InterPro" id="IPR001761">
    <property type="entry name" value="Peripla_BP/Lac1_sug-bd_dom"/>
</dbReference>